<protein>
    <submittedName>
        <fullName evidence="5">Uncharacterized protein</fullName>
    </submittedName>
</protein>
<dbReference type="Pfam" id="PF00197">
    <property type="entry name" value="Kunitz_legume"/>
    <property type="match status" value="1"/>
</dbReference>
<dbReference type="InterPro" id="IPR002160">
    <property type="entry name" value="Prot_inh_Kunz-lg"/>
</dbReference>
<keyword evidence="3" id="KW-1015">Disulfide bond</keyword>
<organism evidence="5 6">
    <name type="scientific">Phaseolus vulgaris</name>
    <name type="common">Kidney bean</name>
    <name type="synonym">French bean</name>
    <dbReference type="NCBI Taxonomy" id="3885"/>
    <lineage>
        <taxon>Eukaryota</taxon>
        <taxon>Viridiplantae</taxon>
        <taxon>Streptophyta</taxon>
        <taxon>Embryophyta</taxon>
        <taxon>Tracheophyta</taxon>
        <taxon>Spermatophyta</taxon>
        <taxon>Magnoliopsida</taxon>
        <taxon>eudicotyledons</taxon>
        <taxon>Gunneridae</taxon>
        <taxon>Pentapetalae</taxon>
        <taxon>rosids</taxon>
        <taxon>fabids</taxon>
        <taxon>Fabales</taxon>
        <taxon>Fabaceae</taxon>
        <taxon>Papilionoideae</taxon>
        <taxon>50 kb inversion clade</taxon>
        <taxon>NPAAA clade</taxon>
        <taxon>indigoferoid/millettioid clade</taxon>
        <taxon>Phaseoleae</taxon>
        <taxon>Phaseolus</taxon>
    </lineage>
</organism>
<dbReference type="Gene3D" id="2.80.10.50">
    <property type="match status" value="1"/>
</dbReference>
<keyword evidence="1" id="KW-0646">Protease inhibitor</keyword>
<evidence type="ECO:0000313" key="6">
    <source>
        <dbReference type="Proteomes" id="UP000000226"/>
    </source>
</evidence>
<evidence type="ECO:0000256" key="4">
    <source>
        <dbReference type="SAM" id="SignalP"/>
    </source>
</evidence>
<reference evidence="6" key="1">
    <citation type="journal article" date="2014" name="Nat. Genet.">
        <title>A reference genome for common bean and genome-wide analysis of dual domestications.</title>
        <authorList>
            <person name="Schmutz J."/>
            <person name="McClean P.E."/>
            <person name="Mamidi S."/>
            <person name="Wu G.A."/>
            <person name="Cannon S.B."/>
            <person name="Grimwood J."/>
            <person name="Jenkins J."/>
            <person name="Shu S."/>
            <person name="Song Q."/>
            <person name="Chavarro C."/>
            <person name="Torres-Torres M."/>
            <person name="Geffroy V."/>
            <person name="Moghaddam S.M."/>
            <person name="Gao D."/>
            <person name="Abernathy B."/>
            <person name="Barry K."/>
            <person name="Blair M."/>
            <person name="Brick M.A."/>
            <person name="Chovatia M."/>
            <person name="Gepts P."/>
            <person name="Goodstein D.M."/>
            <person name="Gonzales M."/>
            <person name="Hellsten U."/>
            <person name="Hyten D.L."/>
            <person name="Jia G."/>
            <person name="Kelly J.D."/>
            <person name="Kudrna D."/>
            <person name="Lee R."/>
            <person name="Richard M.M."/>
            <person name="Miklas P.N."/>
            <person name="Osorno J.M."/>
            <person name="Rodrigues J."/>
            <person name="Thareau V."/>
            <person name="Urrea C.A."/>
            <person name="Wang M."/>
            <person name="Yu Y."/>
            <person name="Zhang M."/>
            <person name="Wing R.A."/>
            <person name="Cregan P.B."/>
            <person name="Rokhsar D.S."/>
            <person name="Jackson S.A."/>
        </authorList>
    </citation>
    <scope>NUCLEOTIDE SEQUENCE [LARGE SCALE GENOMIC DNA]</scope>
    <source>
        <strain evidence="6">cv. G19833</strain>
    </source>
</reference>
<name>V7C681_PHAVU</name>
<dbReference type="SMART" id="SM00452">
    <property type="entry name" value="STI"/>
    <property type="match status" value="1"/>
</dbReference>
<gene>
    <name evidence="5" type="ORF">PHAVU_004G129900g</name>
</gene>
<dbReference type="OrthoDB" id="1872570at2759"/>
<dbReference type="EMBL" id="CM002291">
    <property type="protein sequence ID" value="ESW24426.1"/>
    <property type="molecule type" value="Genomic_DNA"/>
</dbReference>
<proteinExistence type="predicted"/>
<dbReference type="PRINTS" id="PR00291">
    <property type="entry name" value="KUNITZINHBTR"/>
</dbReference>
<dbReference type="PANTHER" id="PTHR33107">
    <property type="entry name" value="KUNITZ TRYPSIN INHIBITOR 2"/>
    <property type="match status" value="1"/>
</dbReference>
<evidence type="ECO:0000313" key="5">
    <source>
        <dbReference type="EMBL" id="ESW24426.1"/>
    </source>
</evidence>
<keyword evidence="2" id="KW-0722">Serine protease inhibitor</keyword>
<keyword evidence="6" id="KW-1185">Reference proteome</keyword>
<dbReference type="CDD" id="cd23377">
    <property type="entry name" value="beta-trefoil_STI_MP4-like"/>
    <property type="match status" value="1"/>
</dbReference>
<dbReference type="OMA" id="PMFYSLL"/>
<dbReference type="Gramene" id="ESW24426">
    <property type="protein sequence ID" value="ESW24426"/>
    <property type="gene ID" value="PHAVU_004G129900g"/>
</dbReference>
<evidence type="ECO:0000256" key="1">
    <source>
        <dbReference type="ARBA" id="ARBA00022690"/>
    </source>
</evidence>
<feature type="chain" id="PRO_5004755798" evidence="4">
    <location>
        <begin position="28"/>
        <end position="217"/>
    </location>
</feature>
<feature type="signal peptide" evidence="4">
    <location>
        <begin position="1"/>
        <end position="27"/>
    </location>
</feature>
<accession>V7C681</accession>
<dbReference type="SUPFAM" id="SSF50386">
    <property type="entry name" value="STI-like"/>
    <property type="match status" value="1"/>
</dbReference>
<dbReference type="PANTHER" id="PTHR33107:SF21">
    <property type="entry name" value="KUNITZ FAMILY TRYPSIN AND PROTEASE INHIBITOR PROTEIN"/>
    <property type="match status" value="1"/>
</dbReference>
<dbReference type="AlphaFoldDB" id="V7C681"/>
<sequence>MKATAVLALSFLLPLLAFLTNLPSAFADGEQVLDINGKPISPGLTYYIIPTMRGPGGGGLKLGQTGNSQCALTVLQDPFANFRGIPVKFTIPGDSSGIIFTGTELEIEFVEKPECSESSKWLVFLDEAIQKACVGVGGAEGHPGQQTYAGKFHIQKYYQFSYKLVFCITGTPTCLDIGRFNAHNGEEGKRLSLTEHEGFNLGFVEAFEADKVIKSVA</sequence>
<dbReference type="PROSITE" id="PS00283">
    <property type="entry name" value="SOYBEAN_KUNITZ"/>
    <property type="match status" value="1"/>
</dbReference>
<dbReference type="InterPro" id="IPR011065">
    <property type="entry name" value="Kunitz_inhibitor_STI-like_sf"/>
</dbReference>
<evidence type="ECO:0000256" key="2">
    <source>
        <dbReference type="ARBA" id="ARBA00022900"/>
    </source>
</evidence>
<keyword evidence="4" id="KW-0732">Signal</keyword>
<evidence type="ECO:0000256" key="3">
    <source>
        <dbReference type="ARBA" id="ARBA00023157"/>
    </source>
</evidence>
<dbReference type="SMR" id="V7C681"/>
<dbReference type="GO" id="GO:0004867">
    <property type="term" value="F:serine-type endopeptidase inhibitor activity"/>
    <property type="evidence" value="ECO:0007669"/>
    <property type="project" value="UniProtKB-KW"/>
</dbReference>
<dbReference type="Proteomes" id="UP000000226">
    <property type="component" value="Chromosome 4"/>
</dbReference>
<dbReference type="MEROPS" id="I03.025"/>
<dbReference type="STRING" id="3885.V7C681"/>